<keyword evidence="11" id="KW-1185">Reference proteome</keyword>
<feature type="transmembrane region" description="Helical" evidence="9">
    <location>
        <begin position="782"/>
        <end position="804"/>
    </location>
</feature>
<keyword evidence="8 9" id="KW-0472">Membrane</keyword>
<feature type="transmembrane region" description="Helical" evidence="9">
    <location>
        <begin position="671"/>
        <end position="693"/>
    </location>
</feature>
<comment type="caution">
    <text evidence="10">The sequence shown here is derived from an EMBL/GenBank/DDBJ whole genome shotgun (WGS) entry which is preliminary data.</text>
</comment>
<sequence length="882" mass="98547">MSTADEKAELRSQANVDASGFDGEKIKLSNTGSSRLPDEISENGGTFNAADDDLLEATAIASTLTLEDARELLVAIREKHERDPNFEMGVINKIKEFLGNDDIFVNPDKHEQFIEEMKIQAALMTSNSPYAEVRAVVDNHDDPTMPVSTIRAWAIGIVFSTVLSVINIWFDVRQPPIGLGSSVSQLLAYPLGKFLERVLPDVGFTLFGIRHSLNPGPFNKKEHMLITIMSTVSGAAPYTNYIVWIQVLPQYFNQEWPNSVWYQLLIGISTNFIGYGMAGICRQFLVYPATCIWPASLVTISLNSAFHDPSADNTTVLGPLKSIWKISRMKYFGWVFLGSFIYFWLPNLLIPALSAFSWITWIAPGNVMLTAISGFNEGIGLNPIPTLDWNIISYGTDPLAIPFFSTLNFFLGAFIVGFIILGVYLSNAFYTAYLPLNSNHTFDRFGQPYNISRVVNEKGEFDGPKYEAYSAPFLSAANVVVYTVFFALYSATVAYGIIYHRFEIMLGFRTAWTQTKARVLRSWRRIRPVSVENDQSNSETAADKLDVHYRLMQAYAEVPEWWYMICLVIAVVVGMSAIAYYPTETSPAVVLYGIALCLLFVVPVGIIASMTGVEVTLNVLAEFIGGVAMEGNAVAMCFFKGYGYVTCAHAIGFSSDLKLAHYCKIPPRFTFWAQMLPTLVGTLISIGILQYQTKIQDICTKAAPYEFYCPGINTFFTAAVFWGTVGPRKIWGIGGRYAITLIGFPIGVVIVLLFWWLNRRFPKSRLLRNTHPVVMLAGGLNFAPYNLCYLWSAVPIGAFTWLYVRKRYLEFWGKYNYITTAGLGCGVAIAGLLIFFIQMVHPFDLHWWGTDIVAEGCDGNGTCRLLTLNEGEYMGPRLGEWH</sequence>
<feature type="transmembrane region" description="Helical" evidence="9">
    <location>
        <begin position="705"/>
        <end position="725"/>
    </location>
</feature>
<feature type="transmembrane region" description="Helical" evidence="9">
    <location>
        <begin position="260"/>
        <end position="278"/>
    </location>
</feature>
<feature type="transmembrane region" description="Helical" evidence="9">
    <location>
        <begin position="561"/>
        <end position="583"/>
    </location>
</feature>
<evidence type="ECO:0000256" key="2">
    <source>
        <dbReference type="ARBA" id="ARBA00008807"/>
    </source>
</evidence>
<feature type="transmembrane region" description="Helical" evidence="9">
    <location>
        <begin position="358"/>
        <end position="379"/>
    </location>
</feature>
<feature type="transmembrane region" description="Helical" evidence="9">
    <location>
        <begin position="399"/>
        <end position="425"/>
    </location>
</feature>
<keyword evidence="6" id="KW-0653">Protein transport</keyword>
<dbReference type="PANTHER" id="PTHR22601">
    <property type="entry name" value="ISP4 LIKE PROTEIN"/>
    <property type="match status" value="1"/>
</dbReference>
<evidence type="ECO:0000256" key="1">
    <source>
        <dbReference type="ARBA" id="ARBA00004141"/>
    </source>
</evidence>
<name>A0AAN7BFF5_9PEZI</name>
<evidence type="ECO:0000256" key="3">
    <source>
        <dbReference type="ARBA" id="ARBA00022448"/>
    </source>
</evidence>
<gene>
    <name evidence="10" type="ORF">QBC38DRAFT_522031</name>
</gene>
<comment type="similarity">
    <text evidence="2">Belongs to the oligopeptide OPT transporter family.</text>
</comment>
<feature type="transmembrane region" description="Helical" evidence="9">
    <location>
        <begin position="589"/>
        <end position="608"/>
    </location>
</feature>
<organism evidence="10 11">
    <name type="scientific">Podospora fimiseda</name>
    <dbReference type="NCBI Taxonomy" id="252190"/>
    <lineage>
        <taxon>Eukaryota</taxon>
        <taxon>Fungi</taxon>
        <taxon>Dikarya</taxon>
        <taxon>Ascomycota</taxon>
        <taxon>Pezizomycotina</taxon>
        <taxon>Sordariomycetes</taxon>
        <taxon>Sordariomycetidae</taxon>
        <taxon>Sordariales</taxon>
        <taxon>Podosporaceae</taxon>
        <taxon>Podospora</taxon>
    </lineage>
</organism>
<keyword evidence="5" id="KW-0571">Peptide transport</keyword>
<feature type="transmembrane region" description="Helical" evidence="9">
    <location>
        <begin position="737"/>
        <end position="757"/>
    </location>
</feature>
<evidence type="ECO:0000256" key="6">
    <source>
        <dbReference type="ARBA" id="ARBA00022927"/>
    </source>
</evidence>
<accession>A0AAN7BFF5</accession>
<evidence type="ECO:0000256" key="5">
    <source>
        <dbReference type="ARBA" id="ARBA00022856"/>
    </source>
</evidence>
<feature type="transmembrane region" description="Helical" evidence="9">
    <location>
        <begin position="479"/>
        <end position="499"/>
    </location>
</feature>
<feature type="transmembrane region" description="Helical" evidence="9">
    <location>
        <begin position="225"/>
        <end position="248"/>
    </location>
</feature>
<dbReference type="InterPro" id="IPR004813">
    <property type="entry name" value="OPT"/>
</dbReference>
<evidence type="ECO:0000256" key="8">
    <source>
        <dbReference type="ARBA" id="ARBA00023136"/>
    </source>
</evidence>
<reference evidence="10" key="2">
    <citation type="submission" date="2023-05" db="EMBL/GenBank/DDBJ databases">
        <authorList>
            <consortium name="Lawrence Berkeley National Laboratory"/>
            <person name="Steindorff A."/>
            <person name="Hensen N."/>
            <person name="Bonometti L."/>
            <person name="Westerberg I."/>
            <person name="Brannstrom I.O."/>
            <person name="Guillou S."/>
            <person name="Cros-Aarteil S."/>
            <person name="Calhoun S."/>
            <person name="Haridas S."/>
            <person name="Kuo A."/>
            <person name="Mondo S."/>
            <person name="Pangilinan J."/>
            <person name="Riley R."/>
            <person name="Labutti K."/>
            <person name="Andreopoulos B."/>
            <person name="Lipzen A."/>
            <person name="Chen C."/>
            <person name="Yanf M."/>
            <person name="Daum C."/>
            <person name="Ng V."/>
            <person name="Clum A."/>
            <person name="Ohm R."/>
            <person name="Martin F."/>
            <person name="Silar P."/>
            <person name="Natvig D."/>
            <person name="Lalanne C."/>
            <person name="Gautier V."/>
            <person name="Ament-Velasquez S.L."/>
            <person name="Kruys A."/>
            <person name="Hutchinson M.I."/>
            <person name="Powell A.J."/>
            <person name="Barry K."/>
            <person name="Miller A.N."/>
            <person name="Grigoriev I.V."/>
            <person name="Debuchy R."/>
            <person name="Gladieux P."/>
            <person name="Thoren M.H."/>
            <person name="Johannesson H."/>
        </authorList>
    </citation>
    <scope>NUCLEOTIDE SEQUENCE</scope>
    <source>
        <strain evidence="10">CBS 990.96</strain>
    </source>
</reference>
<evidence type="ECO:0000256" key="9">
    <source>
        <dbReference type="SAM" id="Phobius"/>
    </source>
</evidence>
<dbReference type="GO" id="GO:0015031">
    <property type="term" value="P:protein transport"/>
    <property type="evidence" value="ECO:0007669"/>
    <property type="project" value="UniProtKB-KW"/>
</dbReference>
<dbReference type="GO" id="GO:0035673">
    <property type="term" value="F:oligopeptide transmembrane transporter activity"/>
    <property type="evidence" value="ECO:0007669"/>
    <property type="project" value="InterPro"/>
</dbReference>
<dbReference type="AlphaFoldDB" id="A0AAN7BFF5"/>
<reference evidence="10" key="1">
    <citation type="journal article" date="2023" name="Mol. Phylogenet. Evol.">
        <title>Genome-scale phylogeny and comparative genomics of the fungal order Sordariales.</title>
        <authorList>
            <person name="Hensen N."/>
            <person name="Bonometti L."/>
            <person name="Westerberg I."/>
            <person name="Brannstrom I.O."/>
            <person name="Guillou S."/>
            <person name="Cros-Aarteil S."/>
            <person name="Calhoun S."/>
            <person name="Haridas S."/>
            <person name="Kuo A."/>
            <person name="Mondo S."/>
            <person name="Pangilinan J."/>
            <person name="Riley R."/>
            <person name="LaButti K."/>
            <person name="Andreopoulos B."/>
            <person name="Lipzen A."/>
            <person name="Chen C."/>
            <person name="Yan M."/>
            <person name="Daum C."/>
            <person name="Ng V."/>
            <person name="Clum A."/>
            <person name="Steindorff A."/>
            <person name="Ohm R.A."/>
            <person name="Martin F."/>
            <person name="Silar P."/>
            <person name="Natvig D.O."/>
            <person name="Lalanne C."/>
            <person name="Gautier V."/>
            <person name="Ament-Velasquez S.L."/>
            <person name="Kruys A."/>
            <person name="Hutchinson M.I."/>
            <person name="Powell A.J."/>
            <person name="Barry K."/>
            <person name="Miller A.N."/>
            <person name="Grigoriev I.V."/>
            <person name="Debuchy R."/>
            <person name="Gladieux P."/>
            <person name="Hiltunen Thoren M."/>
            <person name="Johannesson H."/>
        </authorList>
    </citation>
    <scope>NUCLEOTIDE SEQUENCE</scope>
    <source>
        <strain evidence="10">CBS 990.96</strain>
    </source>
</reference>
<dbReference type="InterPro" id="IPR004648">
    <property type="entry name" value="Oligpept_transpt"/>
</dbReference>
<dbReference type="NCBIfam" id="TIGR00728">
    <property type="entry name" value="OPT_sfam"/>
    <property type="match status" value="1"/>
</dbReference>
<keyword evidence="7 9" id="KW-1133">Transmembrane helix</keyword>
<dbReference type="Pfam" id="PF03169">
    <property type="entry name" value="OPT"/>
    <property type="match status" value="1"/>
</dbReference>
<feature type="transmembrane region" description="Helical" evidence="9">
    <location>
        <begin position="331"/>
        <end position="352"/>
    </location>
</feature>
<dbReference type="GO" id="GO:0016020">
    <property type="term" value="C:membrane"/>
    <property type="evidence" value="ECO:0007669"/>
    <property type="project" value="UniProtKB-SubCell"/>
</dbReference>
<evidence type="ECO:0000256" key="7">
    <source>
        <dbReference type="ARBA" id="ARBA00022989"/>
    </source>
</evidence>
<dbReference type="NCBIfam" id="TIGR00727">
    <property type="entry name" value="ISP4_OPT"/>
    <property type="match status" value="1"/>
</dbReference>
<comment type="subcellular location">
    <subcellularLocation>
        <location evidence="1">Membrane</location>
        <topology evidence="1">Multi-pass membrane protein</topology>
    </subcellularLocation>
</comment>
<evidence type="ECO:0000256" key="4">
    <source>
        <dbReference type="ARBA" id="ARBA00022692"/>
    </source>
</evidence>
<evidence type="ECO:0000313" key="11">
    <source>
        <dbReference type="Proteomes" id="UP001301958"/>
    </source>
</evidence>
<keyword evidence="3" id="KW-0813">Transport</keyword>
<evidence type="ECO:0000313" key="10">
    <source>
        <dbReference type="EMBL" id="KAK4221527.1"/>
    </source>
</evidence>
<evidence type="ECO:0008006" key="12">
    <source>
        <dbReference type="Google" id="ProtNLM"/>
    </source>
</evidence>
<protein>
    <recommendedName>
        <fullName evidence="12">Oligopeptide transporter</fullName>
    </recommendedName>
</protein>
<keyword evidence="4 9" id="KW-0812">Transmembrane</keyword>
<dbReference type="Proteomes" id="UP001301958">
    <property type="component" value="Unassembled WGS sequence"/>
</dbReference>
<dbReference type="EMBL" id="MU865538">
    <property type="protein sequence ID" value="KAK4221527.1"/>
    <property type="molecule type" value="Genomic_DNA"/>
</dbReference>
<feature type="transmembrane region" description="Helical" evidence="9">
    <location>
        <begin position="816"/>
        <end position="837"/>
    </location>
</feature>
<proteinExistence type="inferred from homology"/>
<feature type="transmembrane region" description="Helical" evidence="9">
    <location>
        <begin position="150"/>
        <end position="170"/>
    </location>
</feature>